<dbReference type="Pfam" id="PF00999">
    <property type="entry name" value="Na_H_Exchanger"/>
    <property type="match status" value="1"/>
</dbReference>
<dbReference type="GO" id="GO:0015297">
    <property type="term" value="F:antiporter activity"/>
    <property type="evidence" value="ECO:0007669"/>
    <property type="project" value="UniProtKB-KW"/>
</dbReference>
<feature type="transmembrane region" description="Helical" evidence="8">
    <location>
        <begin position="20"/>
        <end position="39"/>
    </location>
</feature>
<feature type="transmembrane region" description="Helical" evidence="8">
    <location>
        <begin position="310"/>
        <end position="331"/>
    </location>
</feature>
<accession>A0A316HC33</accession>
<dbReference type="GO" id="GO:1902600">
    <property type="term" value="P:proton transmembrane transport"/>
    <property type="evidence" value="ECO:0007669"/>
    <property type="project" value="InterPro"/>
</dbReference>
<dbReference type="Proteomes" id="UP000245678">
    <property type="component" value="Unassembled WGS sequence"/>
</dbReference>
<sequence>MHNTDILGRLTQQFNLPFTNPVLIFSLILLIILLAPIVMGKFKIPGIVGFILAGIAIGPHGLNLLAKNSAVELFSTIGLLYIMFIAGVELDLNEFKQKKHRSLVFGFFTFCIPIVIGFPVCHYLLGYPLITSALTASMFATHTLVAYPIVSKYGIAKNEAVAISVGGTILTDTAVLILLPVIMGAKNGGLGFSFWLQLVSSLSVFAFIMFVLVPPLARWFFNRYCDSKTLPYVFVLFIVFLSAFLSQLAGVEPIIGAFVAGLALNKAVQQSQVLMHRIDFVGNAIFIPFFLISVGMLVDLRVLTRGPQATIVALGLTIGALLGKWLAALSTQKIFKYSSTQRTLIFGLSSAHAAATLAIILVGFKAQIIDDNILNGTIILILVTCVVASFATEKAGKELIEPVQESKPVLGEGYQQNAPDDQKISL</sequence>
<dbReference type="EMBL" id="QGHA01000007">
    <property type="protein sequence ID" value="PWK75875.1"/>
    <property type="molecule type" value="Genomic_DNA"/>
</dbReference>
<keyword evidence="2" id="KW-0813">Transport</keyword>
<evidence type="ECO:0000256" key="5">
    <source>
        <dbReference type="ARBA" id="ARBA00022989"/>
    </source>
</evidence>
<feature type="transmembrane region" description="Helical" evidence="8">
    <location>
        <begin position="46"/>
        <end position="65"/>
    </location>
</feature>
<dbReference type="InterPro" id="IPR006153">
    <property type="entry name" value="Cation/H_exchanger_TM"/>
</dbReference>
<dbReference type="Gene3D" id="1.20.1530.20">
    <property type="match status" value="1"/>
</dbReference>
<evidence type="ECO:0000256" key="4">
    <source>
        <dbReference type="ARBA" id="ARBA00022692"/>
    </source>
</evidence>
<feature type="transmembrane region" description="Helical" evidence="8">
    <location>
        <begin position="372"/>
        <end position="391"/>
    </location>
</feature>
<feature type="transmembrane region" description="Helical" evidence="8">
    <location>
        <begin position="280"/>
        <end position="298"/>
    </location>
</feature>
<evidence type="ECO:0000256" key="8">
    <source>
        <dbReference type="SAM" id="Phobius"/>
    </source>
</evidence>
<name>A0A316HC33_9SPHI</name>
<comment type="subcellular location">
    <subcellularLocation>
        <location evidence="1">Membrane</location>
        <topology evidence="1">Multi-pass membrane protein</topology>
    </subcellularLocation>
</comment>
<feature type="transmembrane region" description="Helical" evidence="8">
    <location>
        <begin position="102"/>
        <end position="125"/>
    </location>
</feature>
<dbReference type="InterPro" id="IPR038770">
    <property type="entry name" value="Na+/solute_symporter_sf"/>
</dbReference>
<comment type="caution">
    <text evidence="10">The sequence shown here is derived from an EMBL/GenBank/DDBJ whole genome shotgun (WGS) entry which is preliminary data.</text>
</comment>
<dbReference type="PANTHER" id="PTHR43562:SF4">
    <property type="entry name" value="NA(+)_H(+) ANTIPORTER NHAS5"/>
    <property type="match status" value="1"/>
</dbReference>
<reference evidence="10 11" key="1">
    <citation type="submission" date="2018-05" db="EMBL/GenBank/DDBJ databases">
        <title>Genomic Encyclopedia of Archaeal and Bacterial Type Strains, Phase II (KMG-II): from individual species to whole genera.</title>
        <authorList>
            <person name="Goeker M."/>
        </authorList>
    </citation>
    <scope>NUCLEOTIDE SEQUENCE [LARGE SCALE GENOMIC DNA]</scope>
    <source>
        <strain evidence="10 11">DSM 19975</strain>
    </source>
</reference>
<feature type="transmembrane region" description="Helical" evidence="8">
    <location>
        <begin position="162"/>
        <end position="182"/>
    </location>
</feature>
<dbReference type="AlphaFoldDB" id="A0A316HC33"/>
<feature type="transmembrane region" description="Helical" evidence="8">
    <location>
        <begin position="194"/>
        <end position="217"/>
    </location>
</feature>
<proteinExistence type="predicted"/>
<feature type="transmembrane region" description="Helical" evidence="8">
    <location>
        <begin position="71"/>
        <end position="90"/>
    </location>
</feature>
<feature type="transmembrane region" description="Helical" evidence="8">
    <location>
        <begin position="229"/>
        <end position="245"/>
    </location>
</feature>
<evidence type="ECO:0000256" key="6">
    <source>
        <dbReference type="ARBA" id="ARBA00023065"/>
    </source>
</evidence>
<evidence type="ECO:0000256" key="7">
    <source>
        <dbReference type="ARBA" id="ARBA00023136"/>
    </source>
</evidence>
<evidence type="ECO:0000256" key="3">
    <source>
        <dbReference type="ARBA" id="ARBA00022449"/>
    </source>
</evidence>
<gene>
    <name evidence="10" type="ORF">LX99_03608</name>
</gene>
<feature type="domain" description="Cation/H+ exchanger transmembrane" evidence="9">
    <location>
        <begin position="30"/>
        <end position="391"/>
    </location>
</feature>
<feature type="transmembrane region" description="Helical" evidence="8">
    <location>
        <begin position="131"/>
        <end position="150"/>
    </location>
</feature>
<organism evidence="10 11">
    <name type="scientific">Mucilaginibacter oryzae</name>
    <dbReference type="NCBI Taxonomy" id="468058"/>
    <lineage>
        <taxon>Bacteria</taxon>
        <taxon>Pseudomonadati</taxon>
        <taxon>Bacteroidota</taxon>
        <taxon>Sphingobacteriia</taxon>
        <taxon>Sphingobacteriales</taxon>
        <taxon>Sphingobacteriaceae</taxon>
        <taxon>Mucilaginibacter</taxon>
    </lineage>
</organism>
<evidence type="ECO:0000256" key="1">
    <source>
        <dbReference type="ARBA" id="ARBA00004141"/>
    </source>
</evidence>
<keyword evidence="5 8" id="KW-1133">Transmembrane helix</keyword>
<keyword evidence="7 8" id="KW-0472">Membrane</keyword>
<evidence type="ECO:0000259" key="9">
    <source>
        <dbReference type="Pfam" id="PF00999"/>
    </source>
</evidence>
<evidence type="ECO:0000313" key="10">
    <source>
        <dbReference type="EMBL" id="PWK75875.1"/>
    </source>
</evidence>
<keyword evidence="4 8" id="KW-0812">Transmembrane</keyword>
<dbReference type="GO" id="GO:0016020">
    <property type="term" value="C:membrane"/>
    <property type="evidence" value="ECO:0007669"/>
    <property type="project" value="UniProtKB-SubCell"/>
</dbReference>
<keyword evidence="11" id="KW-1185">Reference proteome</keyword>
<dbReference type="RefSeq" id="WP_109609106.1">
    <property type="nucleotide sequence ID" value="NZ_QGHA01000007.1"/>
</dbReference>
<dbReference type="PANTHER" id="PTHR43562">
    <property type="entry name" value="NAPA-TYPE SODIUM/HYDROGEN ANTIPORTER"/>
    <property type="match status" value="1"/>
</dbReference>
<evidence type="ECO:0000313" key="11">
    <source>
        <dbReference type="Proteomes" id="UP000245678"/>
    </source>
</evidence>
<feature type="transmembrane region" description="Helical" evidence="8">
    <location>
        <begin position="343"/>
        <end position="366"/>
    </location>
</feature>
<evidence type="ECO:0000256" key="2">
    <source>
        <dbReference type="ARBA" id="ARBA00022448"/>
    </source>
</evidence>
<protein>
    <submittedName>
        <fullName evidence="10">Kef-type K+ transport system membrane component KefB</fullName>
    </submittedName>
</protein>
<keyword evidence="3" id="KW-0050">Antiport</keyword>
<keyword evidence="6" id="KW-0406">Ion transport</keyword>